<dbReference type="Pfam" id="PF00656">
    <property type="entry name" value="Peptidase_C14"/>
    <property type="match status" value="1"/>
</dbReference>
<dbReference type="InterPro" id="IPR001315">
    <property type="entry name" value="CARD"/>
</dbReference>
<proteinExistence type="inferred from homology"/>
<dbReference type="Pfam" id="PF00619">
    <property type="entry name" value="CARD"/>
    <property type="match status" value="1"/>
</dbReference>
<feature type="domain" description="Caspase family p20" evidence="8">
    <location>
        <begin position="171"/>
        <end position="301"/>
    </location>
</feature>
<dbReference type="PROSITE" id="PS50207">
    <property type="entry name" value="CASPASE_P10"/>
    <property type="match status" value="1"/>
</dbReference>
<dbReference type="RefSeq" id="XP_015269033.1">
    <property type="nucleotide sequence ID" value="XM_015413547.1"/>
</dbReference>
<evidence type="ECO:0000313" key="11">
    <source>
        <dbReference type="RefSeq" id="XP_015269033.1"/>
    </source>
</evidence>
<dbReference type="PROSITE" id="PS50208">
    <property type="entry name" value="CASPASE_P20"/>
    <property type="match status" value="1"/>
</dbReference>
<evidence type="ECO:0000259" key="7">
    <source>
        <dbReference type="PROSITE" id="PS50207"/>
    </source>
</evidence>
<evidence type="ECO:0000259" key="9">
    <source>
        <dbReference type="PROSITE" id="PS50209"/>
    </source>
</evidence>
<keyword evidence="2" id="KW-0645">Protease</keyword>
<dbReference type="SMART" id="SM00115">
    <property type="entry name" value="CASc"/>
    <property type="match status" value="1"/>
</dbReference>
<dbReference type="InterPro" id="IPR011029">
    <property type="entry name" value="DEATH-like_dom_sf"/>
</dbReference>
<comment type="similarity">
    <text evidence="1 6">Belongs to the peptidase C14A family.</text>
</comment>
<dbReference type="InterPro" id="IPR029030">
    <property type="entry name" value="Caspase-like_dom_sf"/>
</dbReference>
<dbReference type="SUPFAM" id="SSF47986">
    <property type="entry name" value="DEATH domain"/>
    <property type="match status" value="1"/>
</dbReference>
<evidence type="ECO:0000256" key="4">
    <source>
        <dbReference type="ARBA" id="ARBA00022807"/>
    </source>
</evidence>
<feature type="domain" description="CARD" evidence="9">
    <location>
        <begin position="1"/>
        <end position="90"/>
    </location>
</feature>
<name>A0ABM1K5P6_GEKJA</name>
<dbReference type="PANTHER" id="PTHR47901">
    <property type="entry name" value="CASPASE RECRUITMENT DOMAIN-CONTAINING PROTEIN 18"/>
    <property type="match status" value="1"/>
</dbReference>
<reference evidence="11" key="1">
    <citation type="submission" date="2025-08" db="UniProtKB">
        <authorList>
            <consortium name="RefSeq"/>
        </authorList>
    </citation>
    <scope>IDENTIFICATION</scope>
</reference>
<evidence type="ECO:0000256" key="2">
    <source>
        <dbReference type="ARBA" id="ARBA00022670"/>
    </source>
</evidence>
<dbReference type="PROSITE" id="PS50209">
    <property type="entry name" value="CARD"/>
    <property type="match status" value="1"/>
</dbReference>
<dbReference type="SUPFAM" id="SSF52129">
    <property type="entry name" value="Caspase-like"/>
    <property type="match status" value="1"/>
</dbReference>
<dbReference type="CDD" id="cd00032">
    <property type="entry name" value="CASc"/>
    <property type="match status" value="1"/>
</dbReference>
<evidence type="ECO:0000259" key="8">
    <source>
        <dbReference type="PROSITE" id="PS50208"/>
    </source>
</evidence>
<dbReference type="InterPro" id="IPR001309">
    <property type="entry name" value="Pept_C14_p20"/>
</dbReference>
<dbReference type="InterPro" id="IPR033139">
    <property type="entry name" value="Caspase_cys_AS"/>
</dbReference>
<sequence>MADKKLGEARTQFVEKVNKAVISKVLDDLLEKGVLNDEEVEKVKEKSVTQEQARTLIDGVRKKGPRASLIAIKSIHARDVFLAEQLGLTVFLEGSPSQPLQALGPRAILSVEETQPVKSRQGTTLCPPNAFEETQPVESRQGIKLCPPNVFDKIQKEESTKIYPIRDLKRRTRLALIICNIDFESACFSRRDGAEVDKAGMERLLTGLGYKVESHTNLCSEEMADRLRKFAARKEHEASDSTFVVLMSHGLRAGLCGVKSQGENSDILSHDTIYSILNNKNCPALRDKPKVIIIQACRGENKGVIYVSCTDTPSADSLSPAPELPEKYESDALRRVHVESDLICFCSTTPDNVSWRSPQTGSIFIVQLIKHMQEHAWRYHLEDIFREVQNAFNNNPLQMPTRERATLLKKFYLFPGH</sequence>
<evidence type="ECO:0000256" key="1">
    <source>
        <dbReference type="ARBA" id="ARBA00010134"/>
    </source>
</evidence>
<dbReference type="PROSITE" id="PS01121">
    <property type="entry name" value="CASPASE_HIS"/>
    <property type="match status" value="1"/>
</dbReference>
<dbReference type="GeneID" id="107112418"/>
<evidence type="ECO:0000313" key="10">
    <source>
        <dbReference type="Proteomes" id="UP000694871"/>
    </source>
</evidence>
<gene>
    <name evidence="11" type="primary">LOC107112418</name>
</gene>
<keyword evidence="5" id="KW-0865">Zymogen</keyword>
<feature type="domain" description="Caspase family p10" evidence="7">
    <location>
        <begin position="332"/>
        <end position="415"/>
    </location>
</feature>
<dbReference type="PANTHER" id="PTHR47901:SF3">
    <property type="entry name" value="CASPASE-1"/>
    <property type="match status" value="1"/>
</dbReference>
<accession>A0ABM1K5P6</accession>
<keyword evidence="4" id="KW-0788">Thiol protease</keyword>
<dbReference type="InterPro" id="IPR002398">
    <property type="entry name" value="Pept_C14"/>
</dbReference>
<dbReference type="Gene3D" id="1.10.533.10">
    <property type="entry name" value="Death Domain, Fas"/>
    <property type="match status" value="1"/>
</dbReference>
<evidence type="ECO:0000256" key="5">
    <source>
        <dbReference type="ARBA" id="ARBA00023145"/>
    </source>
</evidence>
<dbReference type="PROSITE" id="PS01122">
    <property type="entry name" value="CASPASE_CYS"/>
    <property type="match status" value="1"/>
</dbReference>
<dbReference type="InterPro" id="IPR011600">
    <property type="entry name" value="Pept_C14_caspase"/>
</dbReference>
<dbReference type="InterPro" id="IPR015917">
    <property type="entry name" value="Pept_C14A"/>
</dbReference>
<keyword evidence="10" id="KW-1185">Reference proteome</keyword>
<protein>
    <submittedName>
        <fullName evidence="11">Caspase-1-like</fullName>
    </submittedName>
</protein>
<dbReference type="PIRSF" id="PIRSF038001">
    <property type="entry name" value="Caspase_ICE"/>
    <property type="match status" value="1"/>
</dbReference>
<dbReference type="Gene3D" id="3.40.50.1460">
    <property type="match status" value="1"/>
</dbReference>
<dbReference type="PRINTS" id="PR00376">
    <property type="entry name" value="IL1BCENZYME"/>
</dbReference>
<keyword evidence="3" id="KW-0378">Hydrolase</keyword>
<evidence type="ECO:0000256" key="3">
    <source>
        <dbReference type="ARBA" id="ARBA00022801"/>
    </source>
</evidence>
<evidence type="ECO:0000256" key="6">
    <source>
        <dbReference type="RuleBase" id="RU003971"/>
    </source>
</evidence>
<organism evidence="10 11">
    <name type="scientific">Gekko japonicus</name>
    <name type="common">Schlegel's Japanese gecko</name>
    <dbReference type="NCBI Taxonomy" id="146911"/>
    <lineage>
        <taxon>Eukaryota</taxon>
        <taxon>Metazoa</taxon>
        <taxon>Chordata</taxon>
        <taxon>Craniata</taxon>
        <taxon>Vertebrata</taxon>
        <taxon>Euteleostomi</taxon>
        <taxon>Lepidosauria</taxon>
        <taxon>Squamata</taxon>
        <taxon>Bifurcata</taxon>
        <taxon>Gekkota</taxon>
        <taxon>Gekkonidae</taxon>
        <taxon>Gekkoninae</taxon>
        <taxon>Gekko</taxon>
    </lineage>
</organism>
<dbReference type="SMART" id="SM00114">
    <property type="entry name" value="CARD"/>
    <property type="match status" value="1"/>
</dbReference>
<dbReference type="InterPro" id="IPR002138">
    <property type="entry name" value="Pept_C14_p10"/>
</dbReference>
<dbReference type="InterPro" id="IPR016129">
    <property type="entry name" value="Caspase_his_AS"/>
</dbReference>
<dbReference type="Proteomes" id="UP000694871">
    <property type="component" value="Unplaced"/>
</dbReference>